<name>N1P6M2_YEASC</name>
<accession>N1P6M2</accession>
<dbReference type="AlphaFoldDB" id="N1P6M2"/>
<gene>
    <name evidence="1" type="ORF">CENPK1137D_3949</name>
</gene>
<dbReference type="EMBL" id="CM001525">
    <property type="protein sequence ID" value="EIW11331.1"/>
    <property type="molecule type" value="Genomic_DNA"/>
</dbReference>
<organism evidence="1">
    <name type="scientific">Saccharomyces cerevisiae (strain CEN.PK113-7D)</name>
    <name type="common">Baker's yeast</name>
    <dbReference type="NCBI Taxonomy" id="889517"/>
    <lineage>
        <taxon>Eukaryota</taxon>
        <taxon>Fungi</taxon>
        <taxon>Dikarya</taxon>
        <taxon>Ascomycota</taxon>
        <taxon>Saccharomycotina</taxon>
        <taxon>Saccharomycetes</taxon>
        <taxon>Saccharomycetales</taxon>
        <taxon>Saccharomycetaceae</taxon>
        <taxon>Saccharomyces</taxon>
    </lineage>
</organism>
<dbReference type="Proteomes" id="UP000013192">
    <property type="component" value="Chromosome IV"/>
</dbReference>
<dbReference type="HOGENOM" id="CLU_3126151_0_0_1"/>
<sequence length="50" mass="5663">MPPKKISLSPNMKRTNNVMESTICAANRIRGFDITFARLQVSMAIFDFLS</sequence>
<reference evidence="1" key="1">
    <citation type="submission" date="2012-03" db="EMBL/GenBank/DDBJ databases">
        <title>De novo sequencing, assembly and analysis of the genome of the laboratory strain Saccharomyces cerevisiae CEN.PK113-7D, a model for modern industrial biotechnology.</title>
        <authorList>
            <person name="Nijkamp J.F."/>
            <person name="van den Broek M.A."/>
            <person name="Datema E."/>
            <person name="de Kok S."/>
            <person name="Bosman L."/>
            <person name="Luttink M.A."/>
            <person name="Daran-Lapujade P."/>
            <person name="Vongsangnak W."/>
            <person name="Nielsen J."/>
            <person name="Heijne W.H.M."/>
            <person name="Klaassen P."/>
            <person name="Platt D."/>
            <person name="Paddon C.J."/>
            <person name="Koetter P."/>
            <person name="van Ham R.C."/>
            <person name="Reinders M.J.T."/>
            <person name="Pronk J.T."/>
            <person name="de Ridder D."/>
            <person name="Daran J.-M."/>
        </authorList>
    </citation>
    <scope>NUCLEOTIDE SEQUENCE</scope>
    <source>
        <strain evidence="1">CEN.PK113-7D</strain>
    </source>
</reference>
<evidence type="ECO:0000313" key="1">
    <source>
        <dbReference type="EMBL" id="EIW11331.1"/>
    </source>
</evidence>
<proteinExistence type="predicted"/>
<protein>
    <submittedName>
        <fullName evidence="1">Uncharacterized protein</fullName>
    </submittedName>
</protein>